<gene>
    <name evidence="1" type="ORF">MSG28_008859</name>
</gene>
<accession>A0ACC0J894</accession>
<name>A0ACC0J894_CHOFU</name>
<proteinExistence type="predicted"/>
<keyword evidence="2" id="KW-1185">Reference proteome</keyword>
<sequence length="287" mass="33174">MQNSESLVEFLQCGRVLQEPENKTEMKLDKVMKILEFMWDIKEDMSKITGNLPGSKTSVTQGLITPEVASLFDPFHWFASIIITAKRHAKSKAILMIRNIAKQIKPSVNILPDIKKQFVIPVEKRKRTRIQAIRHLDEALAELREIDLDVSALIAVMANHDRIERKLDLCLGRAAGESLKAQVKSQFGKANRYLDNALDDLRDIEIEVTSLKAVIDNHMRIERKLDLILVKMFPKKLRGKWKPLDTLLNKGRRTTRRPRGKKLSLNKKYNKKQRPARRLEDSSYEDK</sequence>
<evidence type="ECO:0000313" key="1">
    <source>
        <dbReference type="EMBL" id="KAI8420332.1"/>
    </source>
</evidence>
<protein>
    <submittedName>
        <fullName evidence="1">Uncharacterized protein</fullName>
    </submittedName>
</protein>
<evidence type="ECO:0000313" key="2">
    <source>
        <dbReference type="Proteomes" id="UP001064048"/>
    </source>
</evidence>
<comment type="caution">
    <text evidence="1">The sequence shown here is derived from an EMBL/GenBank/DDBJ whole genome shotgun (WGS) entry which is preliminary data.</text>
</comment>
<dbReference type="EMBL" id="CM046114">
    <property type="protein sequence ID" value="KAI8420332.1"/>
    <property type="molecule type" value="Genomic_DNA"/>
</dbReference>
<dbReference type="Proteomes" id="UP001064048">
    <property type="component" value="Chromosome 14"/>
</dbReference>
<reference evidence="1 2" key="1">
    <citation type="journal article" date="2022" name="Genome Biol. Evol.">
        <title>The Spruce Budworm Genome: Reconstructing the Evolutionary History of Antifreeze Proteins.</title>
        <authorList>
            <person name="Beliveau C."/>
            <person name="Gagne P."/>
            <person name="Picq S."/>
            <person name="Vernygora O."/>
            <person name="Keeling C.I."/>
            <person name="Pinkney K."/>
            <person name="Doucet D."/>
            <person name="Wen F."/>
            <person name="Johnston J.S."/>
            <person name="Maaroufi H."/>
            <person name="Boyle B."/>
            <person name="Laroche J."/>
            <person name="Dewar K."/>
            <person name="Juretic N."/>
            <person name="Blackburn G."/>
            <person name="Nisole A."/>
            <person name="Brunet B."/>
            <person name="Brandao M."/>
            <person name="Lumley L."/>
            <person name="Duan J."/>
            <person name="Quan G."/>
            <person name="Lucarotti C.J."/>
            <person name="Roe A.D."/>
            <person name="Sperling F.A.H."/>
            <person name="Levesque R.C."/>
            <person name="Cusson M."/>
        </authorList>
    </citation>
    <scope>NUCLEOTIDE SEQUENCE [LARGE SCALE GENOMIC DNA]</scope>
    <source>
        <strain evidence="1">Glfc:IPQL:Cfum</strain>
    </source>
</reference>
<organism evidence="1 2">
    <name type="scientific">Choristoneura fumiferana</name>
    <name type="common">Spruce budworm moth</name>
    <name type="synonym">Archips fumiferana</name>
    <dbReference type="NCBI Taxonomy" id="7141"/>
    <lineage>
        <taxon>Eukaryota</taxon>
        <taxon>Metazoa</taxon>
        <taxon>Ecdysozoa</taxon>
        <taxon>Arthropoda</taxon>
        <taxon>Hexapoda</taxon>
        <taxon>Insecta</taxon>
        <taxon>Pterygota</taxon>
        <taxon>Neoptera</taxon>
        <taxon>Endopterygota</taxon>
        <taxon>Lepidoptera</taxon>
        <taxon>Glossata</taxon>
        <taxon>Ditrysia</taxon>
        <taxon>Tortricoidea</taxon>
        <taxon>Tortricidae</taxon>
        <taxon>Tortricinae</taxon>
        <taxon>Choristoneura</taxon>
    </lineage>
</organism>